<evidence type="ECO:0000259" key="2">
    <source>
        <dbReference type="Pfam" id="PF22980"/>
    </source>
</evidence>
<evidence type="ECO:0000256" key="1">
    <source>
        <dbReference type="SAM" id="MobiDB-lite"/>
    </source>
</evidence>
<dbReference type="InterPro" id="IPR054505">
    <property type="entry name" value="Myb_DNA-bind_8"/>
</dbReference>
<feature type="compositionally biased region" description="Polar residues" evidence="1">
    <location>
        <begin position="56"/>
        <end position="66"/>
    </location>
</feature>
<feature type="non-terminal residue" evidence="3">
    <location>
        <position position="172"/>
    </location>
</feature>
<protein>
    <recommendedName>
        <fullName evidence="2">Myb-like DNA-binding domain-containing protein</fullName>
    </recommendedName>
</protein>
<organism evidence="3 4">
    <name type="scientific">Aspergillus violaceofuscus (strain CBS 115571)</name>
    <dbReference type="NCBI Taxonomy" id="1450538"/>
    <lineage>
        <taxon>Eukaryota</taxon>
        <taxon>Fungi</taxon>
        <taxon>Dikarya</taxon>
        <taxon>Ascomycota</taxon>
        <taxon>Pezizomycotina</taxon>
        <taxon>Eurotiomycetes</taxon>
        <taxon>Eurotiomycetidae</taxon>
        <taxon>Eurotiales</taxon>
        <taxon>Aspergillaceae</taxon>
        <taxon>Aspergillus</taxon>
    </lineage>
</organism>
<keyword evidence="4" id="KW-1185">Reference proteome</keyword>
<proteinExistence type="predicted"/>
<dbReference type="EMBL" id="KZ825136">
    <property type="protein sequence ID" value="PYI19293.1"/>
    <property type="molecule type" value="Genomic_DNA"/>
</dbReference>
<reference evidence="3 4" key="1">
    <citation type="submission" date="2018-02" db="EMBL/GenBank/DDBJ databases">
        <title>The genomes of Aspergillus section Nigri reveals drivers in fungal speciation.</title>
        <authorList>
            <consortium name="DOE Joint Genome Institute"/>
            <person name="Vesth T.C."/>
            <person name="Nybo J."/>
            <person name="Theobald S."/>
            <person name="Brandl J."/>
            <person name="Frisvad J.C."/>
            <person name="Nielsen K.F."/>
            <person name="Lyhne E.K."/>
            <person name="Kogle M.E."/>
            <person name="Kuo A."/>
            <person name="Riley R."/>
            <person name="Clum A."/>
            <person name="Nolan M."/>
            <person name="Lipzen A."/>
            <person name="Salamov A."/>
            <person name="Henrissat B."/>
            <person name="Wiebenga A."/>
            <person name="De vries R.P."/>
            <person name="Grigoriev I.V."/>
            <person name="Mortensen U.H."/>
            <person name="Andersen M.R."/>
            <person name="Baker S.E."/>
        </authorList>
    </citation>
    <scope>NUCLEOTIDE SEQUENCE [LARGE SCALE GENOMIC DNA]</scope>
    <source>
        <strain evidence="3 4">CBS 115571</strain>
    </source>
</reference>
<dbReference type="STRING" id="1450538.A0A2V5HDB8"/>
<accession>A0A2V5HDB8</accession>
<sequence length="172" mass="18951">MQNTKRGKAVPTDTPASKFLYAILKQLDLRSVDWNLVATDLEISNGHAARMRYSRFRQQMEGNVPSTRAPRAKKDNPKSNKGGLPSENGQKSLPSPSPEPVKHEPLEAAFEPCLENMFKPETYDEHVSSLVDIPLTTSFPMSTIPPAVAPYTSMFTDLGNPVMYASAAAFQP</sequence>
<dbReference type="Pfam" id="PF22980">
    <property type="entry name" value="Myb_DNA-bind_8"/>
    <property type="match status" value="1"/>
</dbReference>
<name>A0A2V5HDB8_ASPV1</name>
<gene>
    <name evidence="3" type="ORF">BO99DRAFT_319025</name>
</gene>
<evidence type="ECO:0000313" key="3">
    <source>
        <dbReference type="EMBL" id="PYI19293.1"/>
    </source>
</evidence>
<feature type="domain" description="Myb-like DNA-binding" evidence="2">
    <location>
        <begin position="16"/>
        <end position="61"/>
    </location>
</feature>
<evidence type="ECO:0000313" key="4">
    <source>
        <dbReference type="Proteomes" id="UP000249829"/>
    </source>
</evidence>
<feature type="region of interest" description="Disordered" evidence="1">
    <location>
        <begin position="56"/>
        <end position="104"/>
    </location>
</feature>
<dbReference type="AlphaFoldDB" id="A0A2V5HDB8"/>
<dbReference type="Proteomes" id="UP000249829">
    <property type="component" value="Unassembled WGS sequence"/>
</dbReference>